<keyword evidence="2" id="KW-1185">Reference proteome</keyword>
<organism evidence="1 2">
    <name type="scientific">Entomophthora muscae</name>
    <dbReference type="NCBI Taxonomy" id="34485"/>
    <lineage>
        <taxon>Eukaryota</taxon>
        <taxon>Fungi</taxon>
        <taxon>Fungi incertae sedis</taxon>
        <taxon>Zoopagomycota</taxon>
        <taxon>Entomophthoromycotina</taxon>
        <taxon>Entomophthoromycetes</taxon>
        <taxon>Entomophthorales</taxon>
        <taxon>Entomophthoraceae</taxon>
        <taxon>Entomophthora</taxon>
    </lineage>
</organism>
<gene>
    <name evidence="1" type="ORF">DSO57_1008579</name>
</gene>
<reference evidence="1" key="1">
    <citation type="submission" date="2022-04" db="EMBL/GenBank/DDBJ databases">
        <title>Genome of the entomopathogenic fungus Entomophthora muscae.</title>
        <authorList>
            <person name="Elya C."/>
            <person name="Lovett B.R."/>
            <person name="Lee E."/>
            <person name="Macias A.M."/>
            <person name="Hajek A.E."/>
            <person name="De Bivort B.L."/>
            <person name="Kasson M.T."/>
            <person name="De Fine Licht H.H."/>
            <person name="Stajich J.E."/>
        </authorList>
    </citation>
    <scope>NUCLEOTIDE SEQUENCE</scope>
    <source>
        <strain evidence="1">Berkeley</strain>
    </source>
</reference>
<sequence length="143" mass="14878">MLYVGITVNWQFFGQRKSWGKIAETPIQGAKFDKEFPPLLGENKNKFGENPDLGGCWTNLSSGQAPTTTAQTPATPSSTHPATCPPACLSPCQRPSQAPATHSLTCPAASVPAASPQPTCLLPGPQLAACHPPGSQGPPCNQS</sequence>
<comment type="caution">
    <text evidence="1">The sequence shown here is derived from an EMBL/GenBank/DDBJ whole genome shotgun (WGS) entry which is preliminary data.</text>
</comment>
<accession>A0ACC2RLT7</accession>
<proteinExistence type="predicted"/>
<protein>
    <submittedName>
        <fullName evidence="1">Uncharacterized protein</fullName>
    </submittedName>
</protein>
<name>A0ACC2RLT7_9FUNG</name>
<dbReference type="EMBL" id="QTSX02007126">
    <property type="protein sequence ID" value="KAJ9051039.1"/>
    <property type="molecule type" value="Genomic_DNA"/>
</dbReference>
<evidence type="ECO:0000313" key="2">
    <source>
        <dbReference type="Proteomes" id="UP001165960"/>
    </source>
</evidence>
<dbReference type="Proteomes" id="UP001165960">
    <property type="component" value="Unassembled WGS sequence"/>
</dbReference>
<evidence type="ECO:0000313" key="1">
    <source>
        <dbReference type="EMBL" id="KAJ9051039.1"/>
    </source>
</evidence>